<proteinExistence type="inferred from homology"/>
<evidence type="ECO:0000256" key="4">
    <source>
        <dbReference type="ARBA" id="ARBA00022827"/>
    </source>
</evidence>
<dbReference type="InterPro" id="IPR037069">
    <property type="entry name" value="AcylCoA_DH/ox_N_sf"/>
</dbReference>
<evidence type="ECO:0000259" key="9">
    <source>
        <dbReference type="Pfam" id="PF02771"/>
    </source>
</evidence>
<dbReference type="RefSeq" id="WP_090660846.1">
    <property type="nucleotide sequence ID" value="NZ_FMZX01000001.1"/>
</dbReference>
<dbReference type="EMBL" id="FMZX01000001">
    <property type="protein sequence ID" value="SDC43604.1"/>
    <property type="molecule type" value="Genomic_DNA"/>
</dbReference>
<dbReference type="GO" id="GO:0050660">
    <property type="term" value="F:flavin adenine dinucleotide binding"/>
    <property type="evidence" value="ECO:0007669"/>
    <property type="project" value="InterPro"/>
</dbReference>
<keyword evidence="4 6" id="KW-0274">FAD</keyword>
<dbReference type="InterPro" id="IPR036250">
    <property type="entry name" value="AcylCo_DH-like_C"/>
</dbReference>
<dbReference type="STRING" id="938405.SAMN02927895_01775"/>
<dbReference type="InterPro" id="IPR050741">
    <property type="entry name" value="Acyl-CoA_dehydrogenase"/>
</dbReference>
<evidence type="ECO:0000313" key="11">
    <source>
        <dbReference type="Proteomes" id="UP000198925"/>
    </source>
</evidence>
<dbReference type="Pfam" id="PF02771">
    <property type="entry name" value="Acyl-CoA_dh_N"/>
    <property type="match status" value="1"/>
</dbReference>
<protein>
    <submittedName>
        <fullName evidence="10">Acyl-CoA dehydrogenase</fullName>
    </submittedName>
</protein>
<name>A0A1G6LKE0_9PROT</name>
<dbReference type="InterPro" id="IPR006091">
    <property type="entry name" value="Acyl-CoA_Oxase/DH_mid-dom"/>
</dbReference>
<dbReference type="GO" id="GO:0033539">
    <property type="term" value="P:fatty acid beta-oxidation using acyl-CoA dehydrogenase"/>
    <property type="evidence" value="ECO:0007669"/>
    <property type="project" value="TreeGrafter"/>
</dbReference>
<evidence type="ECO:0000256" key="2">
    <source>
        <dbReference type="ARBA" id="ARBA00009347"/>
    </source>
</evidence>
<evidence type="ECO:0000256" key="3">
    <source>
        <dbReference type="ARBA" id="ARBA00022630"/>
    </source>
</evidence>
<dbReference type="GO" id="GO:0003995">
    <property type="term" value="F:acyl-CoA dehydrogenase activity"/>
    <property type="evidence" value="ECO:0007669"/>
    <property type="project" value="TreeGrafter"/>
</dbReference>
<evidence type="ECO:0000259" key="7">
    <source>
        <dbReference type="Pfam" id="PF00441"/>
    </source>
</evidence>
<sequence>MDITPPRTHTQTSTDELQMLQELVAKFVDRELMPLEPAVLRRESEGGRYTLTAEEEAPLLARCRELGLWGLDVPEDLGGANLSAVALMVAEEEVARTVVPFAFPPDSPNLHMMLQVANEDQRERYLRPYADGRLKSGIAISEPGAGGDPAGMTTRAVKEDGGWVINGRKIWVSRMGSADFTIVMARTGEGKRQEGVTAFLVDKGTPGFIVEREIPMIGGRRTYELVFEDLRVPDSQVLGEVGRGYAPMQLRLNVRRLQIGARCVGIARRALRMMGEHALQRTTFGQRLADRQAIQWWIADAATRIHACRLMVRDGAARLDAGQDVRTEASMIKVFATEMAQEVVDQAMQTLGAMGMTKEMPLQLLAQQVRVSRVYEGPTEVHRMAIARRVLKTIEQV</sequence>
<dbReference type="Gene3D" id="2.40.110.10">
    <property type="entry name" value="Butyryl-CoA Dehydrogenase, subunit A, domain 2"/>
    <property type="match status" value="1"/>
</dbReference>
<evidence type="ECO:0000313" key="10">
    <source>
        <dbReference type="EMBL" id="SDC43604.1"/>
    </source>
</evidence>
<dbReference type="PANTHER" id="PTHR48083">
    <property type="entry name" value="MEDIUM-CHAIN SPECIFIC ACYL-COA DEHYDROGENASE, MITOCHONDRIAL-RELATED"/>
    <property type="match status" value="1"/>
</dbReference>
<accession>A0A1G6LKE0</accession>
<dbReference type="PANTHER" id="PTHR48083:SF2">
    <property type="entry name" value="MEDIUM-CHAIN SPECIFIC ACYL-COA DEHYDROGENASE, MITOCHONDRIAL"/>
    <property type="match status" value="1"/>
</dbReference>
<dbReference type="Pfam" id="PF02770">
    <property type="entry name" value="Acyl-CoA_dh_M"/>
    <property type="match status" value="1"/>
</dbReference>
<feature type="domain" description="Acyl-CoA dehydrogenase/oxidase N-terminal" evidence="9">
    <location>
        <begin position="14"/>
        <end position="132"/>
    </location>
</feature>
<dbReference type="SUPFAM" id="SSF47203">
    <property type="entry name" value="Acyl-CoA dehydrogenase C-terminal domain-like"/>
    <property type="match status" value="1"/>
</dbReference>
<dbReference type="InterPro" id="IPR046373">
    <property type="entry name" value="Acyl-CoA_Oxase/DH_mid-dom_sf"/>
</dbReference>
<keyword evidence="5 6" id="KW-0560">Oxidoreductase</keyword>
<feature type="domain" description="Acyl-CoA dehydrogenase/oxidase C-terminal" evidence="7">
    <location>
        <begin position="242"/>
        <end position="391"/>
    </location>
</feature>
<evidence type="ECO:0000256" key="5">
    <source>
        <dbReference type="ARBA" id="ARBA00023002"/>
    </source>
</evidence>
<evidence type="ECO:0000256" key="6">
    <source>
        <dbReference type="RuleBase" id="RU362125"/>
    </source>
</evidence>
<feature type="domain" description="Acyl-CoA oxidase/dehydrogenase middle" evidence="8">
    <location>
        <begin position="138"/>
        <end position="229"/>
    </location>
</feature>
<dbReference type="FunFam" id="1.20.140.10:FF:000001">
    <property type="entry name" value="Acyl-CoA dehydrogenase"/>
    <property type="match status" value="1"/>
</dbReference>
<dbReference type="GO" id="GO:0005737">
    <property type="term" value="C:cytoplasm"/>
    <property type="evidence" value="ECO:0007669"/>
    <property type="project" value="TreeGrafter"/>
</dbReference>
<dbReference type="Gene3D" id="1.20.140.10">
    <property type="entry name" value="Butyryl-CoA Dehydrogenase, subunit A, domain 3"/>
    <property type="match status" value="1"/>
</dbReference>
<dbReference type="InterPro" id="IPR009100">
    <property type="entry name" value="AcylCoA_DH/oxidase_NM_dom_sf"/>
</dbReference>
<evidence type="ECO:0000256" key="1">
    <source>
        <dbReference type="ARBA" id="ARBA00001974"/>
    </source>
</evidence>
<evidence type="ECO:0000259" key="8">
    <source>
        <dbReference type="Pfam" id="PF02770"/>
    </source>
</evidence>
<comment type="cofactor">
    <cofactor evidence="1 6">
        <name>FAD</name>
        <dbReference type="ChEBI" id="CHEBI:57692"/>
    </cofactor>
</comment>
<keyword evidence="3 6" id="KW-0285">Flavoprotein</keyword>
<dbReference type="Gene3D" id="1.10.540.10">
    <property type="entry name" value="Acyl-CoA dehydrogenase/oxidase, N-terminal domain"/>
    <property type="match status" value="1"/>
</dbReference>
<reference evidence="10 11" key="1">
    <citation type="submission" date="2016-10" db="EMBL/GenBank/DDBJ databases">
        <authorList>
            <person name="de Groot N.N."/>
        </authorList>
    </citation>
    <scope>NUCLEOTIDE SEQUENCE [LARGE SCALE GENOMIC DNA]</scope>
    <source>
        <strain evidence="10 11">CPCC 100156</strain>
    </source>
</reference>
<keyword evidence="11" id="KW-1185">Reference proteome</keyword>
<dbReference type="FunFam" id="2.40.110.10:FF:000002">
    <property type="entry name" value="Acyl-CoA dehydrogenase fadE12"/>
    <property type="match status" value="1"/>
</dbReference>
<organism evidence="10 11">
    <name type="scientific">Belnapia rosea</name>
    <dbReference type="NCBI Taxonomy" id="938405"/>
    <lineage>
        <taxon>Bacteria</taxon>
        <taxon>Pseudomonadati</taxon>
        <taxon>Pseudomonadota</taxon>
        <taxon>Alphaproteobacteria</taxon>
        <taxon>Acetobacterales</taxon>
        <taxon>Roseomonadaceae</taxon>
        <taxon>Belnapia</taxon>
    </lineage>
</organism>
<gene>
    <name evidence="10" type="ORF">SAMN04487779_1001925</name>
</gene>
<dbReference type="SUPFAM" id="SSF56645">
    <property type="entry name" value="Acyl-CoA dehydrogenase NM domain-like"/>
    <property type="match status" value="1"/>
</dbReference>
<dbReference type="Proteomes" id="UP000198925">
    <property type="component" value="Unassembled WGS sequence"/>
</dbReference>
<dbReference type="InterPro" id="IPR009075">
    <property type="entry name" value="AcylCo_DH/oxidase_C"/>
</dbReference>
<dbReference type="Pfam" id="PF00441">
    <property type="entry name" value="Acyl-CoA_dh_1"/>
    <property type="match status" value="1"/>
</dbReference>
<dbReference type="InterPro" id="IPR013786">
    <property type="entry name" value="AcylCoA_DH/ox_N"/>
</dbReference>
<comment type="similarity">
    <text evidence="2 6">Belongs to the acyl-CoA dehydrogenase family.</text>
</comment>
<dbReference type="AlphaFoldDB" id="A0A1G6LKE0"/>